<dbReference type="Proteomes" id="UP000252884">
    <property type="component" value="Unassembled WGS sequence"/>
</dbReference>
<dbReference type="OrthoDB" id="8898292at2"/>
<accession>A0A368Y9F6</accession>
<feature type="transmembrane region" description="Helical" evidence="1">
    <location>
        <begin position="127"/>
        <end position="144"/>
    </location>
</feature>
<reference evidence="2 3" key="1">
    <citation type="submission" date="2018-07" db="EMBL/GenBank/DDBJ databases">
        <title>Genomic Encyclopedia of Type Strains, Phase IV (KMG-IV): sequencing the most valuable type-strain genomes for metagenomic binning, comparative biology and taxonomic classification.</title>
        <authorList>
            <person name="Goeker M."/>
        </authorList>
    </citation>
    <scope>NUCLEOTIDE SEQUENCE [LARGE SCALE GENOMIC DNA]</scope>
    <source>
        <strain evidence="2 3">DSM 21634</strain>
    </source>
</reference>
<evidence type="ECO:0000313" key="2">
    <source>
        <dbReference type="EMBL" id="RCW76058.1"/>
    </source>
</evidence>
<name>A0A368Y9F6_9BURK</name>
<keyword evidence="1" id="KW-0812">Transmembrane</keyword>
<feature type="transmembrane region" description="Helical" evidence="1">
    <location>
        <begin position="37"/>
        <end position="57"/>
    </location>
</feature>
<dbReference type="AlphaFoldDB" id="A0A368Y9F6"/>
<organism evidence="2 3">
    <name type="scientific">Pseudorhodoferax soli</name>
    <dbReference type="NCBI Taxonomy" id="545864"/>
    <lineage>
        <taxon>Bacteria</taxon>
        <taxon>Pseudomonadati</taxon>
        <taxon>Pseudomonadota</taxon>
        <taxon>Betaproteobacteria</taxon>
        <taxon>Burkholderiales</taxon>
        <taxon>Comamonadaceae</taxon>
    </lineage>
</organism>
<feature type="transmembrane region" description="Helical" evidence="1">
    <location>
        <begin position="69"/>
        <end position="86"/>
    </location>
</feature>
<proteinExistence type="predicted"/>
<protein>
    <submittedName>
        <fullName evidence="2">Uncharacterized protein</fullName>
    </submittedName>
</protein>
<keyword evidence="3" id="KW-1185">Reference proteome</keyword>
<gene>
    <name evidence="2" type="ORF">DES41_101662</name>
</gene>
<dbReference type="RefSeq" id="WP_114465842.1">
    <property type="nucleotide sequence ID" value="NZ_QPJK01000001.1"/>
</dbReference>
<keyword evidence="1" id="KW-1133">Transmembrane helix</keyword>
<sequence>MDSTSGFGELSDIDRSELQMAYGACVADIELFTRQQWWAGAYALVIYALLLAGVHQLVDPIAEGGVRHWVLVLITWAICLYGLLAIKRMQVSIVVGRRRLDRVRAHFGRPFQEIWSIARPREDIHRMLYGVMVLGAVLVTWMALDKAYAISLPMPGPTPLS</sequence>
<evidence type="ECO:0000313" key="3">
    <source>
        <dbReference type="Proteomes" id="UP000252884"/>
    </source>
</evidence>
<dbReference type="EMBL" id="QPJK01000001">
    <property type="protein sequence ID" value="RCW76058.1"/>
    <property type="molecule type" value="Genomic_DNA"/>
</dbReference>
<keyword evidence="1" id="KW-0472">Membrane</keyword>
<comment type="caution">
    <text evidence="2">The sequence shown here is derived from an EMBL/GenBank/DDBJ whole genome shotgun (WGS) entry which is preliminary data.</text>
</comment>
<evidence type="ECO:0000256" key="1">
    <source>
        <dbReference type="SAM" id="Phobius"/>
    </source>
</evidence>